<feature type="compositionally biased region" description="Acidic residues" evidence="1">
    <location>
        <begin position="381"/>
        <end position="394"/>
    </location>
</feature>
<dbReference type="EMBL" id="JBJQOH010000008">
    <property type="protein sequence ID" value="KAL3676202.1"/>
    <property type="molecule type" value="Genomic_DNA"/>
</dbReference>
<evidence type="ECO:0000313" key="4">
    <source>
        <dbReference type="Proteomes" id="UP001633002"/>
    </source>
</evidence>
<feature type="region of interest" description="Disordered" evidence="1">
    <location>
        <begin position="710"/>
        <end position="751"/>
    </location>
</feature>
<feature type="domain" description="FCP1 homology" evidence="2">
    <location>
        <begin position="957"/>
        <end position="1131"/>
    </location>
</feature>
<protein>
    <recommendedName>
        <fullName evidence="2">FCP1 homology domain-containing protein</fullName>
    </recommendedName>
</protein>
<evidence type="ECO:0000259" key="2">
    <source>
        <dbReference type="PROSITE" id="PS50969"/>
    </source>
</evidence>
<dbReference type="AlphaFoldDB" id="A0ABD3GAL6"/>
<dbReference type="InterPro" id="IPR036412">
    <property type="entry name" value="HAD-like_sf"/>
</dbReference>
<feature type="region of interest" description="Disordered" evidence="1">
    <location>
        <begin position="845"/>
        <end position="877"/>
    </location>
</feature>
<evidence type="ECO:0000256" key="1">
    <source>
        <dbReference type="SAM" id="MobiDB-lite"/>
    </source>
</evidence>
<name>A0ABD3GAL6_9MARC</name>
<dbReference type="InterPro" id="IPR050365">
    <property type="entry name" value="TIM50"/>
</dbReference>
<dbReference type="PROSITE" id="PS50969">
    <property type="entry name" value="FCP1"/>
    <property type="match status" value="1"/>
</dbReference>
<gene>
    <name evidence="3" type="ORF">R1sor_026150</name>
</gene>
<dbReference type="SUPFAM" id="SSF56784">
    <property type="entry name" value="HAD-like"/>
    <property type="match status" value="1"/>
</dbReference>
<accession>A0ABD3GAL6</accession>
<feature type="region of interest" description="Disordered" evidence="1">
    <location>
        <begin position="381"/>
        <end position="408"/>
    </location>
</feature>
<feature type="compositionally biased region" description="Polar residues" evidence="1">
    <location>
        <begin position="711"/>
        <end position="735"/>
    </location>
</feature>
<proteinExistence type="predicted"/>
<evidence type="ECO:0000313" key="3">
    <source>
        <dbReference type="EMBL" id="KAL3676202.1"/>
    </source>
</evidence>
<feature type="compositionally biased region" description="Basic residues" evidence="1">
    <location>
        <begin position="397"/>
        <end position="406"/>
    </location>
</feature>
<dbReference type="Pfam" id="PF03031">
    <property type="entry name" value="NIF"/>
    <property type="match status" value="1"/>
</dbReference>
<feature type="region of interest" description="Disordered" evidence="1">
    <location>
        <begin position="904"/>
        <end position="923"/>
    </location>
</feature>
<dbReference type="Gene3D" id="3.40.50.1000">
    <property type="entry name" value="HAD superfamily/HAD-like"/>
    <property type="match status" value="1"/>
</dbReference>
<sequence length="1265" mass="143045">MANLSKKDEEKLLKTDFNKFMSMYPFGTSAVFPIAVEKIVEAPSIFVYRSVNDNYVLETFKKMVEKPHITPQIADLLPYSKSKKMTVKLDAYAADKKIKMSEPEKVVKALSNDSDIVFLAISGQHSSRAQQLILQERRLPEKIRNQNRFRKSRILDGQFESYKYHDISFQDNKNNEEAVFVPSFVECLRQARKQWIELRRPRSVQGSNAKNPIFEHFKSIVTQTMGRKSHKEVIPLVCCSDQTFAAFEKFVVSWKLGKIPDVHGALGRPTNEKDVKVDRDFSQLSVNRFRPVNGLLDKELRLVWTELEKGSVCITKPAKLQGPDDIVTLKDFCKAIKGKRTKKILTFGMTLRGHIIFPRSGLMECSNLFLISPTEETAVEETAVEDVSSSDEEEGSKKKKKPKKKSGFVEPLPSQVVTSLHRIYCAKHGEELPERLEPFAVLHLHKDISQYHLRLTRILPVSDEKLTCKLVFLDLTHPDLIPWEKQQFSSFLSIVRELTVATEFVIVSVMEFGQQLVNFSSALNDMKDARALLECGAYEGDRSKREVEFSYPCWQLVYAFVSLGPQDYKPVLVENPKLRPFSVEFEPKHADVERQVKEGDQPTNIKMKAPRWEFVGMEALNDRELVHPLSKRAAFCSRLLANFSAEENTVLDFFSGGVFTREALLMARDVIYFANSEPEAEFVAKYSKELVRHSERVQKWFARYKAAKKPASSSQPGGASQLASTSQALTSQRSSPSHHDEQSKEDELAVAEDEEPFVLDDILKANAVERLGNRATIESITEGYAEEIKSVTEAISEEFKDKQVDGGTGLDPNLLSEVDGGVGLVPTVPSAVGGGTDLVPVVPSEVGGGSDLAPTPPSEVEEKTDEVPTLPDDFIPRGEYDSIKERSAAEVMKGIETEEHHGVPAEHTDEHLEPSEQSNAPGLLAQTSDGLLAPIETPISWVPDLNQVPNPLVKASDLLPRKLLILDVEGLLLYAEGFMDRSSKTAAGDVVGAKKVIRRNGVQEFITRCLELFDIALWTCSDRNLLYDYTHYLFSGEQWDKFLFRWDQGKALDTKERWTRNNREIRLILKPLKTVWERFPDFNARNTLLVDVHPYRASANPEDTGIFPKPFTGSYSDKYLTTVLLPYLEGLSQAFDIREYVREHVLQGSQRPLHFRSTSRGLPGLLHKFSLQAVETFVPPLLTKKLKLTDSEKSILSRLPNIEDLEDHDCVAWARLLGLSWNQNLQDDLTTIGLVDENPARHSRTKASVKYARDFLLEVKRLHFA</sequence>
<keyword evidence="4" id="KW-1185">Reference proteome</keyword>
<feature type="compositionally biased region" description="Basic and acidic residues" evidence="1">
    <location>
        <begin position="904"/>
        <end position="914"/>
    </location>
</feature>
<reference evidence="3 4" key="1">
    <citation type="submission" date="2024-09" db="EMBL/GenBank/DDBJ databases">
        <title>Chromosome-scale assembly of Riccia sorocarpa.</title>
        <authorList>
            <person name="Paukszto L."/>
        </authorList>
    </citation>
    <scope>NUCLEOTIDE SEQUENCE [LARGE SCALE GENOMIC DNA]</scope>
    <source>
        <strain evidence="3">LP-2024</strain>
        <tissue evidence="3">Aerial parts of the thallus</tissue>
    </source>
</reference>
<dbReference type="InterPro" id="IPR023214">
    <property type="entry name" value="HAD_sf"/>
</dbReference>
<organism evidence="3 4">
    <name type="scientific">Riccia sorocarpa</name>
    <dbReference type="NCBI Taxonomy" id="122646"/>
    <lineage>
        <taxon>Eukaryota</taxon>
        <taxon>Viridiplantae</taxon>
        <taxon>Streptophyta</taxon>
        <taxon>Embryophyta</taxon>
        <taxon>Marchantiophyta</taxon>
        <taxon>Marchantiopsida</taxon>
        <taxon>Marchantiidae</taxon>
        <taxon>Marchantiales</taxon>
        <taxon>Ricciaceae</taxon>
        <taxon>Riccia</taxon>
    </lineage>
</organism>
<comment type="caution">
    <text evidence="3">The sequence shown here is derived from an EMBL/GenBank/DDBJ whole genome shotgun (WGS) entry which is preliminary data.</text>
</comment>
<dbReference type="InterPro" id="IPR004274">
    <property type="entry name" value="FCP1_dom"/>
</dbReference>
<dbReference type="Proteomes" id="UP001633002">
    <property type="component" value="Unassembled WGS sequence"/>
</dbReference>
<dbReference type="PANTHER" id="PTHR12210">
    <property type="entry name" value="DULLARD PROTEIN PHOSPHATASE"/>
    <property type="match status" value="1"/>
</dbReference>
<feature type="compositionally biased region" description="Basic and acidic residues" evidence="1">
    <location>
        <begin position="737"/>
        <end position="747"/>
    </location>
</feature>
<dbReference type="SMART" id="SM00577">
    <property type="entry name" value="CPDc"/>
    <property type="match status" value="1"/>
</dbReference>